<dbReference type="RefSeq" id="XP_001547171.1">
    <property type="nucleotide sequence ID" value="XM_001547121.2"/>
</dbReference>
<protein>
    <recommendedName>
        <fullName evidence="3">ABM domain-containing protein</fullName>
    </recommendedName>
</protein>
<reference evidence="1 2" key="1">
    <citation type="journal article" date="2011" name="PLoS Genet.">
        <title>Genomic analysis of the necrotrophic fungal pathogens Sclerotinia sclerotiorum and Botrytis cinerea.</title>
        <authorList>
            <person name="Amselem J."/>
            <person name="Cuomo C.A."/>
            <person name="van Kan J.A."/>
            <person name="Viaud M."/>
            <person name="Benito E.P."/>
            <person name="Couloux A."/>
            <person name="Coutinho P.M."/>
            <person name="de Vries R.P."/>
            <person name="Dyer P.S."/>
            <person name="Fillinger S."/>
            <person name="Fournier E."/>
            <person name="Gout L."/>
            <person name="Hahn M."/>
            <person name="Kohn L."/>
            <person name="Lapalu N."/>
            <person name="Plummer K.M."/>
            <person name="Pradier J.M."/>
            <person name="Quevillon E."/>
            <person name="Sharon A."/>
            <person name="Simon A."/>
            <person name="ten Have A."/>
            <person name="Tudzynski B."/>
            <person name="Tudzynski P."/>
            <person name="Wincker P."/>
            <person name="Andrew M."/>
            <person name="Anthouard V."/>
            <person name="Beever R.E."/>
            <person name="Beffa R."/>
            <person name="Benoit I."/>
            <person name="Bouzid O."/>
            <person name="Brault B."/>
            <person name="Chen Z."/>
            <person name="Choquer M."/>
            <person name="Collemare J."/>
            <person name="Cotton P."/>
            <person name="Danchin E.G."/>
            <person name="Da Silva C."/>
            <person name="Gautier A."/>
            <person name="Giraud C."/>
            <person name="Giraud T."/>
            <person name="Gonzalez C."/>
            <person name="Grossetete S."/>
            <person name="Guldener U."/>
            <person name="Henrissat B."/>
            <person name="Howlett B.J."/>
            <person name="Kodira C."/>
            <person name="Kretschmer M."/>
            <person name="Lappartient A."/>
            <person name="Leroch M."/>
            <person name="Levis C."/>
            <person name="Mauceli E."/>
            <person name="Neuveglise C."/>
            <person name="Oeser B."/>
            <person name="Pearson M."/>
            <person name="Poulain J."/>
            <person name="Poussereau N."/>
            <person name="Quesneville H."/>
            <person name="Rascle C."/>
            <person name="Schumacher J."/>
            <person name="Segurens B."/>
            <person name="Sexton A."/>
            <person name="Silva E."/>
            <person name="Sirven C."/>
            <person name="Soanes D.M."/>
            <person name="Talbot N.J."/>
            <person name="Templeton M."/>
            <person name="Yandava C."/>
            <person name="Yarden O."/>
            <person name="Zeng Q."/>
            <person name="Rollins J.A."/>
            <person name="Lebrun M.H."/>
            <person name="Dickman M."/>
        </authorList>
    </citation>
    <scope>NUCLEOTIDE SEQUENCE [LARGE SCALE GENOMIC DNA]</scope>
    <source>
        <strain evidence="1 2">B05.10</strain>
    </source>
</reference>
<dbReference type="KEGG" id="bfu:BCIN_06g04180"/>
<keyword evidence="2" id="KW-1185">Reference proteome</keyword>
<dbReference type="VEuPathDB" id="FungiDB:Bcin06g04180"/>
<dbReference type="Proteomes" id="UP000001798">
    <property type="component" value="Chromosome 6"/>
</dbReference>
<proteinExistence type="predicted"/>
<evidence type="ECO:0008006" key="3">
    <source>
        <dbReference type="Google" id="ProtNLM"/>
    </source>
</evidence>
<dbReference type="Gene3D" id="3.30.70.100">
    <property type="match status" value="1"/>
</dbReference>
<reference evidence="1 2" key="2">
    <citation type="journal article" date="2012" name="Eukaryot. Cell">
        <title>Genome update of Botrytis cinerea strains B05.10 and T4.</title>
        <authorList>
            <person name="Staats M."/>
            <person name="van Kan J.A."/>
        </authorList>
    </citation>
    <scope>NUCLEOTIDE SEQUENCE [LARGE SCALE GENOMIC DNA]</scope>
    <source>
        <strain evidence="1 2">B05.10</strain>
    </source>
</reference>
<reference evidence="1 2" key="3">
    <citation type="journal article" date="2017" name="Mol. Plant Pathol.">
        <title>A gapless genome sequence of the fungus Botrytis cinerea.</title>
        <authorList>
            <person name="Van Kan J.A."/>
            <person name="Stassen J.H."/>
            <person name="Mosbach A."/>
            <person name="Van Der Lee T.A."/>
            <person name="Faino L."/>
            <person name="Farmer A.D."/>
            <person name="Papasotiriou D.G."/>
            <person name="Zhou S."/>
            <person name="Seidl M.F."/>
            <person name="Cottam E."/>
            <person name="Edel D."/>
            <person name="Hahn M."/>
            <person name="Schwartz D.C."/>
            <person name="Dietrich R.A."/>
            <person name="Widdison S."/>
            <person name="Scalliet G."/>
        </authorList>
    </citation>
    <scope>NUCLEOTIDE SEQUENCE [LARGE SCALE GENOMIC DNA]</scope>
    <source>
        <strain evidence="1 2">B05.10</strain>
    </source>
</reference>
<sequence length="266" mass="30706">MSKFQASHLTSPTSWIVIQIPVDKIISDSKSEEGKKWLEIIKPLAKESQPGFEHGVWGRLIEQPEEIWLITGWNTFEAIQKFEESDIHEGQLKVIRELSGGKEPIITHAGLSGDFWNMLTDYTGMTDIYFPENIEDEKKKRINDLKGLIYLVAPGKRSGKSAYNGKAVKGWVNESVEFEEKQTRVMRYMHYWNSKEGEEEFKAEAGFFSEAGKWKNIFSEWVAGLEEGGMLGMKEVHCKFETIPWKFWDYTSEEERDMAEMDAGSR</sequence>
<name>A0A384JKQ8_BOTFB</name>
<dbReference type="OrthoDB" id="3478386at2759"/>
<dbReference type="AlphaFoldDB" id="A0A384JKQ8"/>
<gene>
    <name evidence="1" type="ORF">BCIN_06g04180</name>
</gene>
<organism evidence="1 2">
    <name type="scientific">Botryotinia fuckeliana (strain B05.10)</name>
    <name type="common">Noble rot fungus</name>
    <name type="synonym">Botrytis cinerea</name>
    <dbReference type="NCBI Taxonomy" id="332648"/>
    <lineage>
        <taxon>Eukaryota</taxon>
        <taxon>Fungi</taxon>
        <taxon>Dikarya</taxon>
        <taxon>Ascomycota</taxon>
        <taxon>Pezizomycotina</taxon>
        <taxon>Leotiomycetes</taxon>
        <taxon>Helotiales</taxon>
        <taxon>Sclerotiniaceae</taxon>
        <taxon>Botrytis</taxon>
    </lineage>
</organism>
<accession>A0A384JKQ8</accession>
<dbReference type="SUPFAM" id="SSF54909">
    <property type="entry name" value="Dimeric alpha+beta barrel"/>
    <property type="match status" value="1"/>
</dbReference>
<evidence type="ECO:0000313" key="2">
    <source>
        <dbReference type="Proteomes" id="UP000001798"/>
    </source>
</evidence>
<dbReference type="EMBL" id="CP009810">
    <property type="protein sequence ID" value="ATZ50954.1"/>
    <property type="molecule type" value="Genomic_DNA"/>
</dbReference>
<dbReference type="GeneID" id="5427665"/>
<dbReference type="InterPro" id="IPR011008">
    <property type="entry name" value="Dimeric_a/b-barrel"/>
</dbReference>
<evidence type="ECO:0000313" key="1">
    <source>
        <dbReference type="EMBL" id="ATZ50954.1"/>
    </source>
</evidence>
<dbReference type="OMA" id="MHYWNSK"/>